<evidence type="ECO:0000259" key="1">
    <source>
        <dbReference type="Pfam" id="PF08718"/>
    </source>
</evidence>
<dbReference type="GO" id="GO:1902388">
    <property type="term" value="F:ceramide 1-phosphate transfer activity"/>
    <property type="evidence" value="ECO:0007669"/>
    <property type="project" value="TreeGrafter"/>
</dbReference>
<evidence type="ECO:0000313" key="3">
    <source>
        <dbReference type="Proteomes" id="UP001175271"/>
    </source>
</evidence>
<keyword evidence="3" id="KW-1185">Reference proteome</keyword>
<proteinExistence type="predicted"/>
<dbReference type="PANTHER" id="PTHR10219:SF43">
    <property type="entry name" value="GLYCOLIPID TRANSFER PROTEIN DOMAIN-CONTAINING PROTEIN"/>
    <property type="match status" value="1"/>
</dbReference>
<name>A0AA39IMY1_9BILA</name>
<sequence length="951" mass="106320">MAQLGGAETAFNIESVVELFAASLRGSEDDVELDSYIRAYRELNKLFGVLGIIFKFVEKDVADKEGILANLIEKDVDAYRTVASMISHEVEAPGMPPKELGSRTLLRLHRALEFVILFVRKMHEMAPDDSVSQVCRSCYEKTLAHHHGWLIRQSVSVASRTLPTREYLIKEIFSHHEDGVSQEAIDKHAAEFDDVAQKMSEDAFVEECSLGLQIDRIPIVFDERSKRAFVSSNNFVLVFNPKSGVRENVFRHDSRVAGTFYRDGKLITLTVVGECCVWESATDKLLFCKQLEFSSVAFVYSLERTEEDGDCVYILGVKEGDQAERVFRCYSDLSVEDSEVVLKDVITLSTPVKNHRSVAFGKDFVVVCNGKFVEMLPLSGSSKSASRYELKQQFERVVDNSQVVWDGVSVTGNSVSATLSIGRVYMWRRVNEKGLTAKNSSFIHPGQTEIVHSLSKQHTIFCGTGECTVSKWSSTTEGSGRWQSPTKLTGLQSPVANLGLSSDECVLAVVLENTALLFVKSSTMTILSSAEQLLWPKENLLSIKCDPLRLDTVVSNARPGVIQWLNPAQWKTVATIDVCQANVPNRNHTLYNEYSTWSDVYLTCVTTQMVVTVEKQNSRDQNSLLKFWRRVVSQENEVDVFETHLEDSVDFDERSLVSIRGDEDCNAKNFFCEFKPLHSQRHTDQVFITLDDAGYFYVLKGDSERFGGWCVDHVNKFNWQSSKVIHSSSLRSDIFASVHCLPGAVESTYLLLWNLKNEAPKMEYIEDSIVNLRSVEWAPSGNETTFRYLLYASEQLVGSYDVEALCTVWTVACPGSTLFVSPTICIAGKASDYCSFDPGNGQKSSQASFLSQQEVVLSTGDVKHFHFVGYSSSGITLLKNSSDAPEIKTKPSAKKTPFSELLEVTHKKNPETEEVFALEAYVANKLFDGPAHALAPVTQLAPLFIRSCLIK</sequence>
<dbReference type="InterPro" id="IPR011047">
    <property type="entry name" value="Quinoprotein_ADH-like_sf"/>
</dbReference>
<evidence type="ECO:0000313" key="2">
    <source>
        <dbReference type="EMBL" id="KAK0426222.1"/>
    </source>
</evidence>
<dbReference type="Gene3D" id="1.10.3520.10">
    <property type="entry name" value="Glycolipid transfer protein"/>
    <property type="match status" value="1"/>
</dbReference>
<comment type="caution">
    <text evidence="2">The sequence shown here is derived from an EMBL/GenBank/DDBJ whole genome shotgun (WGS) entry which is preliminary data.</text>
</comment>
<accession>A0AA39IMY1</accession>
<organism evidence="2 3">
    <name type="scientific">Steinernema hermaphroditum</name>
    <dbReference type="NCBI Taxonomy" id="289476"/>
    <lineage>
        <taxon>Eukaryota</taxon>
        <taxon>Metazoa</taxon>
        <taxon>Ecdysozoa</taxon>
        <taxon>Nematoda</taxon>
        <taxon>Chromadorea</taxon>
        <taxon>Rhabditida</taxon>
        <taxon>Tylenchina</taxon>
        <taxon>Panagrolaimomorpha</taxon>
        <taxon>Strongyloidoidea</taxon>
        <taxon>Steinernematidae</taxon>
        <taxon>Steinernema</taxon>
    </lineage>
</organism>
<dbReference type="InterPro" id="IPR014830">
    <property type="entry name" value="Glycolipid_transfer_prot_dom"/>
</dbReference>
<dbReference type="PANTHER" id="PTHR10219">
    <property type="entry name" value="GLYCOLIPID TRANSFER PROTEIN-RELATED"/>
    <property type="match status" value="1"/>
</dbReference>
<dbReference type="GO" id="GO:1902387">
    <property type="term" value="F:ceramide 1-phosphate binding"/>
    <property type="evidence" value="ECO:0007669"/>
    <property type="project" value="TreeGrafter"/>
</dbReference>
<dbReference type="InterPro" id="IPR036497">
    <property type="entry name" value="GLTP_sf"/>
</dbReference>
<reference evidence="2" key="1">
    <citation type="submission" date="2023-06" db="EMBL/GenBank/DDBJ databases">
        <title>Genomic analysis of the entomopathogenic nematode Steinernema hermaphroditum.</title>
        <authorList>
            <person name="Schwarz E.M."/>
            <person name="Heppert J.K."/>
            <person name="Baniya A."/>
            <person name="Schwartz H.T."/>
            <person name="Tan C.-H."/>
            <person name="Antoshechkin I."/>
            <person name="Sternberg P.W."/>
            <person name="Goodrich-Blair H."/>
            <person name="Dillman A.R."/>
        </authorList>
    </citation>
    <scope>NUCLEOTIDE SEQUENCE</scope>
    <source>
        <strain evidence="2">PS9179</strain>
        <tissue evidence="2">Whole animal</tissue>
    </source>
</reference>
<dbReference type="Proteomes" id="UP001175271">
    <property type="component" value="Unassembled WGS sequence"/>
</dbReference>
<dbReference type="GO" id="GO:0005829">
    <property type="term" value="C:cytosol"/>
    <property type="evidence" value="ECO:0007669"/>
    <property type="project" value="TreeGrafter"/>
</dbReference>
<protein>
    <recommendedName>
        <fullName evidence="1">Glycolipid transfer protein domain-containing protein</fullName>
    </recommendedName>
</protein>
<dbReference type="Pfam" id="PF08718">
    <property type="entry name" value="GLTP"/>
    <property type="match status" value="1"/>
</dbReference>
<feature type="domain" description="Glycolipid transfer protein" evidence="1">
    <location>
        <begin position="31"/>
        <end position="172"/>
    </location>
</feature>
<dbReference type="AlphaFoldDB" id="A0AA39IMY1"/>
<dbReference type="SUPFAM" id="SSF110004">
    <property type="entry name" value="Glycolipid transfer protein, GLTP"/>
    <property type="match status" value="1"/>
</dbReference>
<dbReference type="SUPFAM" id="SSF50998">
    <property type="entry name" value="Quinoprotein alcohol dehydrogenase-like"/>
    <property type="match status" value="1"/>
</dbReference>
<gene>
    <name evidence="2" type="ORF">QR680_009596</name>
</gene>
<dbReference type="EMBL" id="JAUCMV010000001">
    <property type="protein sequence ID" value="KAK0426222.1"/>
    <property type="molecule type" value="Genomic_DNA"/>
</dbReference>
<dbReference type="GO" id="GO:0016020">
    <property type="term" value="C:membrane"/>
    <property type="evidence" value="ECO:0007669"/>
    <property type="project" value="TreeGrafter"/>
</dbReference>